<dbReference type="OrthoDB" id="8613261at2"/>
<evidence type="ECO:0000313" key="2">
    <source>
        <dbReference type="EMBL" id="STZ08579.1"/>
    </source>
</evidence>
<name>A0A378R1A9_9GAMM</name>
<dbReference type="AlphaFoldDB" id="A0A378R1A9"/>
<gene>
    <name evidence="2" type="ORF">NCTC12877_01583</name>
</gene>
<dbReference type="Gene3D" id="1.10.260.40">
    <property type="entry name" value="lambda repressor-like DNA-binding domains"/>
    <property type="match status" value="1"/>
</dbReference>
<keyword evidence="3" id="KW-1185">Reference proteome</keyword>
<reference evidence="2 3" key="1">
    <citation type="submission" date="2018-06" db="EMBL/GenBank/DDBJ databases">
        <authorList>
            <consortium name="Pathogen Informatics"/>
            <person name="Doyle S."/>
        </authorList>
    </citation>
    <scope>NUCLEOTIDE SEQUENCE [LARGE SCALE GENOMIC DNA]</scope>
    <source>
        <strain evidence="2 3">NCTC12877</strain>
    </source>
</reference>
<sequence>MYLNVSNWLKNERKRLNLTQKALAEQLGVVEKSVSRWEADTPIPSDKLFALRDLGFDVNYLLTGNPSVPPLSAEEQLFLEKLRGANENLRYRALLLLSGVEPVSEAVGVVNSPNSQVLNSFNRKD</sequence>
<dbReference type="SMART" id="SM00530">
    <property type="entry name" value="HTH_XRE"/>
    <property type="match status" value="1"/>
</dbReference>
<organism evidence="2 3">
    <name type="scientific">Moraxella caprae</name>
    <dbReference type="NCBI Taxonomy" id="90240"/>
    <lineage>
        <taxon>Bacteria</taxon>
        <taxon>Pseudomonadati</taxon>
        <taxon>Pseudomonadota</taxon>
        <taxon>Gammaproteobacteria</taxon>
        <taxon>Moraxellales</taxon>
        <taxon>Moraxellaceae</taxon>
        <taxon>Moraxella</taxon>
    </lineage>
</organism>
<proteinExistence type="predicted"/>
<protein>
    <submittedName>
        <fullName evidence="2">Transcriptional repressor DicA</fullName>
    </submittedName>
</protein>
<dbReference type="CDD" id="cd00093">
    <property type="entry name" value="HTH_XRE"/>
    <property type="match status" value="1"/>
</dbReference>
<dbReference type="InterPro" id="IPR001387">
    <property type="entry name" value="Cro/C1-type_HTH"/>
</dbReference>
<feature type="domain" description="HTH cro/C1-type" evidence="1">
    <location>
        <begin position="9"/>
        <end position="61"/>
    </location>
</feature>
<dbReference type="InterPro" id="IPR010982">
    <property type="entry name" value="Lambda_DNA-bd_dom_sf"/>
</dbReference>
<dbReference type="EMBL" id="UGQB01000004">
    <property type="protein sequence ID" value="STZ08579.1"/>
    <property type="molecule type" value="Genomic_DNA"/>
</dbReference>
<evidence type="ECO:0000259" key="1">
    <source>
        <dbReference type="PROSITE" id="PS50943"/>
    </source>
</evidence>
<dbReference type="Pfam" id="PF01381">
    <property type="entry name" value="HTH_3"/>
    <property type="match status" value="1"/>
</dbReference>
<dbReference type="Proteomes" id="UP000254065">
    <property type="component" value="Unassembled WGS sequence"/>
</dbReference>
<evidence type="ECO:0000313" key="3">
    <source>
        <dbReference type="Proteomes" id="UP000254065"/>
    </source>
</evidence>
<dbReference type="GO" id="GO:0003677">
    <property type="term" value="F:DNA binding"/>
    <property type="evidence" value="ECO:0007669"/>
    <property type="project" value="InterPro"/>
</dbReference>
<dbReference type="RefSeq" id="WP_051225750.1">
    <property type="nucleotide sequence ID" value="NZ_UGQB01000004.1"/>
</dbReference>
<accession>A0A378R1A9</accession>
<dbReference type="PROSITE" id="PS50943">
    <property type="entry name" value="HTH_CROC1"/>
    <property type="match status" value="1"/>
</dbReference>
<dbReference type="SUPFAM" id="SSF47413">
    <property type="entry name" value="lambda repressor-like DNA-binding domains"/>
    <property type="match status" value="1"/>
</dbReference>
<dbReference type="STRING" id="1122244.GCA_000426885_00031"/>